<accession>A0A9X2KUQ7</accession>
<name>A0A9X2KUQ7_9GAMM</name>
<evidence type="ECO:0000313" key="3">
    <source>
        <dbReference type="EMBL" id="MCP8900133.1"/>
    </source>
</evidence>
<protein>
    <submittedName>
        <fullName evidence="3">AMP-binding protein</fullName>
    </submittedName>
</protein>
<dbReference type="Gene3D" id="3.30.300.30">
    <property type="match status" value="1"/>
</dbReference>
<reference evidence="3" key="1">
    <citation type="submission" date="2022-05" db="EMBL/GenBank/DDBJ databases">
        <authorList>
            <person name="Sun H.-N."/>
        </authorList>
    </citation>
    <scope>NUCLEOTIDE SEQUENCE</scope>
    <source>
        <strain evidence="3">HB14</strain>
    </source>
</reference>
<dbReference type="EMBL" id="JAMFTH010000004">
    <property type="protein sequence ID" value="MCP8900133.1"/>
    <property type="molecule type" value="Genomic_DNA"/>
</dbReference>
<evidence type="ECO:0000256" key="1">
    <source>
        <dbReference type="ARBA" id="ARBA00006432"/>
    </source>
</evidence>
<dbReference type="SUPFAM" id="SSF56801">
    <property type="entry name" value="Acetyl-CoA synthetase-like"/>
    <property type="match status" value="1"/>
</dbReference>
<proteinExistence type="inferred from homology"/>
<dbReference type="Pfam" id="PF00501">
    <property type="entry name" value="AMP-binding"/>
    <property type="match status" value="1"/>
</dbReference>
<evidence type="ECO:0000313" key="4">
    <source>
        <dbReference type="Proteomes" id="UP001139319"/>
    </source>
</evidence>
<gene>
    <name evidence="3" type="ORF">M6D89_12560</name>
</gene>
<dbReference type="InterPro" id="IPR042099">
    <property type="entry name" value="ANL_N_sf"/>
</dbReference>
<dbReference type="RefSeq" id="WP_253968429.1">
    <property type="nucleotide sequence ID" value="NZ_JAMFTH010000004.1"/>
</dbReference>
<dbReference type="PANTHER" id="PTHR43201:SF8">
    <property type="entry name" value="ACYL-COA SYNTHETASE FAMILY MEMBER 3"/>
    <property type="match status" value="1"/>
</dbReference>
<dbReference type="Gene3D" id="3.40.50.12780">
    <property type="entry name" value="N-terminal domain of ligase-like"/>
    <property type="match status" value="1"/>
</dbReference>
<dbReference type="InterPro" id="IPR045851">
    <property type="entry name" value="AMP-bd_C_sf"/>
</dbReference>
<organism evidence="3 4">
    <name type="scientific">Gilvimarinus xylanilyticus</name>
    <dbReference type="NCBI Taxonomy" id="2944139"/>
    <lineage>
        <taxon>Bacteria</taxon>
        <taxon>Pseudomonadati</taxon>
        <taxon>Pseudomonadota</taxon>
        <taxon>Gammaproteobacteria</taxon>
        <taxon>Cellvibrionales</taxon>
        <taxon>Cellvibrionaceae</taxon>
        <taxon>Gilvimarinus</taxon>
    </lineage>
</organism>
<feature type="domain" description="AMP-dependent synthetase/ligase" evidence="2">
    <location>
        <begin position="29"/>
        <end position="307"/>
    </location>
</feature>
<sequence length="461" mass="50802">MDFKFSNNLRRLAFGGDERVIAYRDGEPLNRTRLRADVLALYHSLRRSSEERVGVWLASGYDFLTVLLALALAGKKIVMPQNLQPQSAAELQPHIDALISDSPLDNLTCPQWQIRALALAGKESTENPPEVCFSRNVQLVLFTSGSTGEPAPIIKNLNDLEAELAALHGVWGAELDQRPVVSTVSHQHIYGLLHVILWPLARGAAFVDSVCHFPEPLAALAQAHPGAVLVSSPTHLARLPCSEPFVQASDNISVTFSSGGLLTADAAQAMESRCPAPLYEILGSTETGGVAWRRQSQSNVWQSLPGVEVSTTDAGLLQVSSAHLSNLPWFTMGDKAEMQADGRFELRGRADLIAKVEGKRLSLTELEQRLVEHVWVKEARAAVKRGRRDEVVIVASITHDAFEVIKHSGKRILNQGLREHLARYYEGPLLPRRWRFVEQLPRNSQGKLPQGDIVKLFEVTA</sequence>
<dbReference type="Proteomes" id="UP001139319">
    <property type="component" value="Unassembled WGS sequence"/>
</dbReference>
<dbReference type="GO" id="GO:0006631">
    <property type="term" value="P:fatty acid metabolic process"/>
    <property type="evidence" value="ECO:0007669"/>
    <property type="project" value="TreeGrafter"/>
</dbReference>
<dbReference type="InterPro" id="IPR000873">
    <property type="entry name" value="AMP-dep_synth/lig_dom"/>
</dbReference>
<keyword evidence="4" id="KW-1185">Reference proteome</keyword>
<reference evidence="3" key="2">
    <citation type="submission" date="2023-01" db="EMBL/GenBank/DDBJ databases">
        <title>Gilvimarinus xylanilyticus HB14 isolated from Caulerpa lentillifera aquaculture base in Hainan, China.</title>
        <authorList>
            <person name="Zhang Y.-J."/>
        </authorList>
    </citation>
    <scope>NUCLEOTIDE SEQUENCE</scope>
    <source>
        <strain evidence="3">HB14</strain>
    </source>
</reference>
<dbReference type="AlphaFoldDB" id="A0A9X2KUQ7"/>
<comment type="similarity">
    <text evidence="1">Belongs to the ATP-dependent AMP-binding enzyme family.</text>
</comment>
<dbReference type="PANTHER" id="PTHR43201">
    <property type="entry name" value="ACYL-COA SYNTHETASE"/>
    <property type="match status" value="1"/>
</dbReference>
<comment type="caution">
    <text evidence="3">The sequence shown here is derived from an EMBL/GenBank/DDBJ whole genome shotgun (WGS) entry which is preliminary data.</text>
</comment>
<evidence type="ECO:0000259" key="2">
    <source>
        <dbReference type="Pfam" id="PF00501"/>
    </source>
</evidence>
<dbReference type="GO" id="GO:0031956">
    <property type="term" value="F:medium-chain fatty acid-CoA ligase activity"/>
    <property type="evidence" value="ECO:0007669"/>
    <property type="project" value="TreeGrafter"/>
</dbReference>